<dbReference type="HOGENOM" id="CLU_015968_0_0_12"/>
<dbReference type="AlphaFoldDB" id="F2NY67"/>
<organism evidence="1 2">
    <name type="scientific">Treponema succinifaciens (strain ATCC 33096 / DSM 2489 / 6091)</name>
    <dbReference type="NCBI Taxonomy" id="869209"/>
    <lineage>
        <taxon>Bacteria</taxon>
        <taxon>Pseudomonadati</taxon>
        <taxon>Spirochaetota</taxon>
        <taxon>Spirochaetia</taxon>
        <taxon>Spirochaetales</taxon>
        <taxon>Treponemataceae</taxon>
        <taxon>Treponema</taxon>
    </lineage>
</organism>
<evidence type="ECO:0000313" key="1">
    <source>
        <dbReference type="EMBL" id="AEB14088.1"/>
    </source>
</evidence>
<keyword evidence="1" id="KW-0808">Transferase</keyword>
<dbReference type="Proteomes" id="UP000006852">
    <property type="component" value="Chromosome"/>
</dbReference>
<accession>F2NY67</accession>
<dbReference type="PANTHER" id="PTHR43861">
    <property type="entry name" value="TRANS-ACONITATE 2-METHYLTRANSFERASE-RELATED"/>
    <property type="match status" value="1"/>
</dbReference>
<evidence type="ECO:0000313" key="2">
    <source>
        <dbReference type="Proteomes" id="UP000006852"/>
    </source>
</evidence>
<dbReference type="PANTHER" id="PTHR43861:SF6">
    <property type="entry name" value="METHYLTRANSFERASE TYPE 11"/>
    <property type="match status" value="1"/>
</dbReference>
<reference evidence="2" key="2">
    <citation type="submission" date="2011-04" db="EMBL/GenBank/DDBJ databases">
        <title>The complete genome of chromosome of Treponema succinifaciens DSM 2489.</title>
        <authorList>
            <person name="Lucas S."/>
            <person name="Copeland A."/>
            <person name="Lapidus A."/>
            <person name="Bruce D."/>
            <person name="Goodwin L."/>
            <person name="Pitluck S."/>
            <person name="Peters L."/>
            <person name="Kyrpides N."/>
            <person name="Mavromatis K."/>
            <person name="Ivanova N."/>
            <person name="Ovchinnikova G."/>
            <person name="Teshima H."/>
            <person name="Detter J.C."/>
            <person name="Tapia R."/>
            <person name="Han C."/>
            <person name="Land M."/>
            <person name="Hauser L."/>
            <person name="Markowitz V."/>
            <person name="Cheng J.-F."/>
            <person name="Hugenholtz P."/>
            <person name="Woyke T."/>
            <person name="Wu D."/>
            <person name="Gronow S."/>
            <person name="Wellnitz S."/>
            <person name="Brambilla E."/>
            <person name="Klenk H.-P."/>
            <person name="Eisen J.A."/>
        </authorList>
    </citation>
    <scope>NUCLEOTIDE SEQUENCE [LARGE SCALE GENOMIC DNA]</scope>
    <source>
        <strain evidence="2">ATCC 33096 / DSM 2489 / 6091</strain>
    </source>
</reference>
<dbReference type="GeneID" id="302998335"/>
<dbReference type="RefSeq" id="WP_013701377.1">
    <property type="nucleotide sequence ID" value="NC_015385.1"/>
</dbReference>
<dbReference type="Gene3D" id="3.90.550.10">
    <property type="entry name" value="Spore Coat Polysaccharide Biosynthesis Protein SpsA, Chain A"/>
    <property type="match status" value="1"/>
</dbReference>
<dbReference type="OrthoDB" id="338505at2"/>
<gene>
    <name evidence="1" type="ordered locus">Tresu_1176</name>
</gene>
<dbReference type="InterPro" id="IPR003329">
    <property type="entry name" value="Cytidylyl_trans"/>
</dbReference>
<dbReference type="STRING" id="869209.Tresu_1176"/>
<keyword evidence="2" id="KW-1185">Reference proteome</keyword>
<dbReference type="Gene3D" id="3.40.50.150">
    <property type="entry name" value="Vaccinia Virus protein VP39"/>
    <property type="match status" value="1"/>
</dbReference>
<dbReference type="Pfam" id="PF13489">
    <property type="entry name" value="Methyltransf_23"/>
    <property type="match status" value="1"/>
</dbReference>
<dbReference type="EMBL" id="CP002631">
    <property type="protein sequence ID" value="AEB14088.1"/>
    <property type="molecule type" value="Genomic_DNA"/>
</dbReference>
<protein>
    <submittedName>
        <fullName evidence="1">Acylneuraminate cytidylyltransferase</fullName>
    </submittedName>
</protein>
<dbReference type="eggNOG" id="COG1861">
    <property type="taxonomic scope" value="Bacteria"/>
</dbReference>
<dbReference type="InterPro" id="IPR029044">
    <property type="entry name" value="Nucleotide-diphossugar_trans"/>
</dbReference>
<dbReference type="SUPFAM" id="SSF53448">
    <property type="entry name" value="Nucleotide-diphospho-sugar transferases"/>
    <property type="match status" value="1"/>
</dbReference>
<keyword evidence="1" id="KW-0548">Nucleotidyltransferase</keyword>
<dbReference type="KEGG" id="tsu:Tresu_1176"/>
<name>F2NY67_TRES6</name>
<dbReference type="Gene3D" id="3.40.50.2000">
    <property type="entry name" value="Glycogen Phosphorylase B"/>
    <property type="match status" value="1"/>
</dbReference>
<dbReference type="GO" id="GO:0016779">
    <property type="term" value="F:nucleotidyltransferase activity"/>
    <property type="evidence" value="ECO:0007669"/>
    <property type="project" value="UniProtKB-KW"/>
</dbReference>
<reference evidence="1 2" key="1">
    <citation type="journal article" date="2011" name="Stand. Genomic Sci.">
        <title>Complete genome sequence of Treponema succinifaciens type strain (6091).</title>
        <authorList>
            <person name="Han C."/>
            <person name="Gronow S."/>
            <person name="Teshima H."/>
            <person name="Lapidus A."/>
            <person name="Nolan M."/>
            <person name="Lucas S."/>
            <person name="Hammon N."/>
            <person name="Deshpande S."/>
            <person name="Cheng J.F."/>
            <person name="Zeytun A."/>
            <person name="Tapia R."/>
            <person name="Goodwin L."/>
            <person name="Pitluck S."/>
            <person name="Liolios K."/>
            <person name="Pagani I."/>
            <person name="Ivanova N."/>
            <person name="Mavromatis K."/>
            <person name="Mikhailova N."/>
            <person name="Huntemann M."/>
            <person name="Pati A."/>
            <person name="Chen A."/>
            <person name="Palaniappan K."/>
            <person name="Land M."/>
            <person name="Hauser L."/>
            <person name="Brambilla E.M."/>
            <person name="Rohde M."/>
            <person name="Goker M."/>
            <person name="Woyke T."/>
            <person name="Bristow J."/>
            <person name="Eisen J.A."/>
            <person name="Markowitz V."/>
            <person name="Hugenholtz P."/>
            <person name="Kyrpides N.C."/>
            <person name="Klenk H.P."/>
            <person name="Detter J.C."/>
        </authorList>
    </citation>
    <scope>NUCLEOTIDE SEQUENCE [LARGE SCALE GENOMIC DNA]</scope>
    <source>
        <strain evidence="2">ATCC 33096 / DSM 2489 / 6091</strain>
    </source>
</reference>
<dbReference type="eggNOG" id="COG0500">
    <property type="taxonomic scope" value="Bacteria"/>
</dbReference>
<sequence length="844" mass="94994">MNLKKIKEGIKKIVAGRKRVVVIVQCRLSSTRLPGKALLPLGGKTILEWTLASMKKVEASKYFLAVDEQSREELEPIAKECGWDFYAGSQSDVLDRFCNVVKISKADVVLRATADNPFLFYEAAQKLVDEYFFREKNSPVDYITFSGLPHGSGVEVFNADSLLEAASETDLPYDHEHVGPALYNHSEKYICAFVKAPQEFYYPDYRTTVDTFSDYKRALRIVKKISNKKIPSEPYSATEILSALSFPAVKNPVLLIPSVKKGHGTGHLRRCLELAIVNGWDIYIPDDADLTQRLDLIEDARINGLDDFQIVNNISDLTEYCLAITDLFFADNNFIRSIASKIPVASIDEGNCDNGYAEYLFDIIPSLKSNRNVNYYNPAFIPLPEKKRASFPAKINNALICIGGEDPAKLLLKSVVALAKNNIRVLAVSPSKEKIIETEKNIPEDLKKYITVSSPIENLKEELFKYDLVVTHFGFTAFEAAGAGCAVILLGTTPLHIRLSVANGFKCIAPKKINQKMFKNLLTQPENLLVKNKIETSENLASFTKKISLGIHLECPVCKTGEGFKNKIVARNKDRTYRRCANCGMIYMSWTLSEFQTEYNHAYFFEDYKKQYGKTYLDDFDSIKSVCLRRIAIIDFFYRLANRISKNIPSVLDIGCAMGPFLSAANDSGWQVFGADISQGAVEYVQQTLNFPASCVSFPDADFVSEFGIEKFDAVTMWYVIEHFKNLDSVLKKISEIVKDGGIFAFSTPSASGVSGKYSTDDFYEKSPADHYTIWEIKYAKKILRKYGFKIVKVVSTGIHPERFPLAKKMKWSSNSLPMKFLADLCKILNLGDTFEVYCKKIKS</sequence>
<proteinExistence type="predicted"/>
<dbReference type="InterPro" id="IPR029063">
    <property type="entry name" value="SAM-dependent_MTases_sf"/>
</dbReference>
<dbReference type="SUPFAM" id="SSF53335">
    <property type="entry name" value="S-adenosyl-L-methionine-dependent methyltransferases"/>
    <property type="match status" value="1"/>
</dbReference>
<dbReference type="Pfam" id="PF02348">
    <property type="entry name" value="CTP_transf_3"/>
    <property type="match status" value="1"/>
</dbReference>
<dbReference type="CDD" id="cd02440">
    <property type="entry name" value="AdoMet_MTases"/>
    <property type="match status" value="1"/>
</dbReference>